<proteinExistence type="inferred from homology"/>
<reference evidence="10 11" key="1">
    <citation type="submission" date="2018-02" db="EMBL/GenBank/DDBJ databases">
        <title>Comparative genomes isolates from brazilian mangrove.</title>
        <authorList>
            <person name="Araujo J.E."/>
            <person name="Taketani R.G."/>
            <person name="Silva M.C.P."/>
            <person name="Loureco M.V."/>
            <person name="Andreote F.D."/>
        </authorList>
    </citation>
    <scope>NUCLEOTIDE SEQUENCE [LARGE SCALE GENOMIC DNA]</scope>
    <source>
        <strain evidence="10 11">Hex-1 MGV</strain>
    </source>
</reference>
<evidence type="ECO:0000256" key="6">
    <source>
        <dbReference type="ARBA" id="ARBA00023125"/>
    </source>
</evidence>
<evidence type="ECO:0000313" key="11">
    <source>
        <dbReference type="Proteomes" id="UP000238322"/>
    </source>
</evidence>
<dbReference type="EC" id="3.4.-.-" evidence="8"/>
<dbReference type="GO" id="GO:0003697">
    <property type="term" value="F:single-stranded DNA binding"/>
    <property type="evidence" value="ECO:0007669"/>
    <property type="project" value="InterPro"/>
</dbReference>
<keyword evidence="3" id="KW-0227">DNA damage</keyword>
<evidence type="ECO:0000256" key="4">
    <source>
        <dbReference type="ARBA" id="ARBA00022801"/>
    </source>
</evidence>
<name>A0A2S8F8F4_9BACT</name>
<dbReference type="InterPro" id="IPR003738">
    <property type="entry name" value="SRAP"/>
</dbReference>
<dbReference type="GO" id="GO:0106300">
    <property type="term" value="P:protein-DNA covalent cross-linking repair"/>
    <property type="evidence" value="ECO:0007669"/>
    <property type="project" value="InterPro"/>
</dbReference>
<keyword evidence="6" id="KW-0238">DNA-binding</keyword>
<keyword evidence="5" id="KW-0190">Covalent protein-DNA linkage</keyword>
<comment type="similarity">
    <text evidence="1 8">Belongs to the SOS response-associated peptidase family.</text>
</comment>
<dbReference type="OrthoDB" id="9782620at2"/>
<gene>
    <name evidence="10" type="ORF">C5Y83_27850</name>
</gene>
<dbReference type="SUPFAM" id="SSF143081">
    <property type="entry name" value="BB1717-like"/>
    <property type="match status" value="1"/>
</dbReference>
<evidence type="ECO:0000256" key="3">
    <source>
        <dbReference type="ARBA" id="ARBA00022763"/>
    </source>
</evidence>
<evidence type="ECO:0000256" key="2">
    <source>
        <dbReference type="ARBA" id="ARBA00022670"/>
    </source>
</evidence>
<feature type="region of interest" description="Disordered" evidence="9">
    <location>
        <begin position="201"/>
        <end position="224"/>
    </location>
</feature>
<evidence type="ECO:0000313" key="10">
    <source>
        <dbReference type="EMBL" id="PQO28431.1"/>
    </source>
</evidence>
<dbReference type="GO" id="GO:0008233">
    <property type="term" value="F:peptidase activity"/>
    <property type="evidence" value="ECO:0007669"/>
    <property type="project" value="UniProtKB-KW"/>
</dbReference>
<dbReference type="EMBL" id="PUHY01000016">
    <property type="protein sequence ID" value="PQO28431.1"/>
    <property type="molecule type" value="Genomic_DNA"/>
</dbReference>
<dbReference type="Gene3D" id="3.90.1680.10">
    <property type="entry name" value="SOS response associated peptidase-like"/>
    <property type="match status" value="1"/>
</dbReference>
<evidence type="ECO:0000256" key="5">
    <source>
        <dbReference type="ARBA" id="ARBA00023124"/>
    </source>
</evidence>
<dbReference type="RefSeq" id="WP_105333100.1">
    <property type="nucleotide sequence ID" value="NZ_PUHY01000016.1"/>
</dbReference>
<dbReference type="Proteomes" id="UP000238322">
    <property type="component" value="Unassembled WGS sequence"/>
</dbReference>
<evidence type="ECO:0000256" key="9">
    <source>
        <dbReference type="SAM" id="MobiDB-lite"/>
    </source>
</evidence>
<dbReference type="GO" id="GO:0006508">
    <property type="term" value="P:proteolysis"/>
    <property type="evidence" value="ECO:0007669"/>
    <property type="project" value="UniProtKB-KW"/>
</dbReference>
<evidence type="ECO:0000256" key="7">
    <source>
        <dbReference type="ARBA" id="ARBA00023239"/>
    </source>
</evidence>
<sequence>MCGRYTLRARLNQLLQMYSAQSEIEISPRYNIAPSQKVPVLRLGEDSGMREIVLMRWGLIPSWAKDEKIGYKMINARSETIQEKPSYRSAFKRRRCLVLADGFFEWQRQGSKKQPYLFQKKDGAPYGYAGLWETWTKGHQPMQSCTIITTTANELVEDVHDRMPVILQERHLENWLNPEFDHVDRLKAMLAPYPSDEMQRYPVDPMVGSPKNDKPECVEPIELG</sequence>
<dbReference type="InterPro" id="IPR036590">
    <property type="entry name" value="SRAP-like"/>
</dbReference>
<dbReference type="AlphaFoldDB" id="A0A2S8F8F4"/>
<organism evidence="10 11">
    <name type="scientific">Blastopirellula marina</name>
    <dbReference type="NCBI Taxonomy" id="124"/>
    <lineage>
        <taxon>Bacteria</taxon>
        <taxon>Pseudomonadati</taxon>
        <taxon>Planctomycetota</taxon>
        <taxon>Planctomycetia</taxon>
        <taxon>Pirellulales</taxon>
        <taxon>Pirellulaceae</taxon>
        <taxon>Blastopirellula</taxon>
    </lineage>
</organism>
<comment type="caution">
    <text evidence="10">The sequence shown here is derived from an EMBL/GenBank/DDBJ whole genome shotgun (WGS) entry which is preliminary data.</text>
</comment>
<dbReference type="GO" id="GO:0016829">
    <property type="term" value="F:lyase activity"/>
    <property type="evidence" value="ECO:0007669"/>
    <property type="project" value="UniProtKB-KW"/>
</dbReference>
<protein>
    <recommendedName>
        <fullName evidence="8">Abasic site processing protein</fullName>
        <ecNumber evidence="8">3.4.-.-</ecNumber>
    </recommendedName>
</protein>
<keyword evidence="4 8" id="KW-0378">Hydrolase</keyword>
<accession>A0A2S8F8F4</accession>
<evidence type="ECO:0000256" key="8">
    <source>
        <dbReference type="RuleBase" id="RU364100"/>
    </source>
</evidence>
<keyword evidence="7" id="KW-0456">Lyase</keyword>
<dbReference type="PANTHER" id="PTHR13604">
    <property type="entry name" value="DC12-RELATED"/>
    <property type="match status" value="1"/>
</dbReference>
<dbReference type="Pfam" id="PF02586">
    <property type="entry name" value="SRAP"/>
    <property type="match status" value="1"/>
</dbReference>
<keyword evidence="2 8" id="KW-0645">Protease</keyword>
<dbReference type="PANTHER" id="PTHR13604:SF0">
    <property type="entry name" value="ABASIC SITE PROCESSING PROTEIN HMCES"/>
    <property type="match status" value="1"/>
</dbReference>
<evidence type="ECO:0000256" key="1">
    <source>
        <dbReference type="ARBA" id="ARBA00008136"/>
    </source>
</evidence>